<evidence type="ECO:0000259" key="3">
    <source>
        <dbReference type="Pfam" id="PF14870"/>
    </source>
</evidence>
<dbReference type="PANTHER" id="PTHR47199:SF2">
    <property type="entry name" value="PHOTOSYSTEM II STABILITY_ASSEMBLY FACTOR HCF136, CHLOROPLASTIC"/>
    <property type="match status" value="1"/>
</dbReference>
<dbReference type="NCBIfam" id="NF010237">
    <property type="entry name" value="PRK13684.1"/>
    <property type="match status" value="1"/>
</dbReference>
<evidence type="ECO:0000256" key="2">
    <source>
        <dbReference type="ARBA" id="ARBA00023276"/>
    </source>
</evidence>
<name>A0AAD7UJY0_9STRA</name>
<dbReference type="EMBL" id="JAQMWT010000132">
    <property type="protein sequence ID" value="KAJ8609761.1"/>
    <property type="molecule type" value="Genomic_DNA"/>
</dbReference>
<accession>A0AAD7UJY0</accession>
<dbReference type="SUPFAM" id="SSF110296">
    <property type="entry name" value="Oligoxyloglucan reducing end-specific cellobiohydrolase"/>
    <property type="match status" value="1"/>
</dbReference>
<dbReference type="PIRSF" id="PIRSF017875">
    <property type="entry name" value="PSII_HCF136"/>
    <property type="match status" value="1"/>
</dbReference>
<dbReference type="Proteomes" id="UP001230188">
    <property type="component" value="Unassembled WGS sequence"/>
</dbReference>
<organism evidence="4 5">
    <name type="scientific">Chrysophaeum taylorii</name>
    <dbReference type="NCBI Taxonomy" id="2483200"/>
    <lineage>
        <taxon>Eukaryota</taxon>
        <taxon>Sar</taxon>
        <taxon>Stramenopiles</taxon>
        <taxon>Ochrophyta</taxon>
        <taxon>Pelagophyceae</taxon>
        <taxon>Pelagomonadales</taxon>
        <taxon>Pelagomonadaceae</taxon>
        <taxon>Chrysophaeum</taxon>
    </lineage>
</organism>
<evidence type="ECO:0000256" key="1">
    <source>
        <dbReference type="ARBA" id="ARBA00022531"/>
    </source>
</evidence>
<dbReference type="GO" id="GO:0009523">
    <property type="term" value="C:photosystem II"/>
    <property type="evidence" value="ECO:0007669"/>
    <property type="project" value="UniProtKB-KW"/>
</dbReference>
<dbReference type="Pfam" id="PF14870">
    <property type="entry name" value="PSII_BNR"/>
    <property type="match status" value="1"/>
</dbReference>
<dbReference type="InterPro" id="IPR016705">
    <property type="entry name" value="Ycf48/Hcf136"/>
</dbReference>
<evidence type="ECO:0000313" key="4">
    <source>
        <dbReference type="EMBL" id="KAJ8609761.1"/>
    </source>
</evidence>
<protein>
    <recommendedName>
        <fullName evidence="3">Photosynthesis system II assembly factor Ycf48/Hcf136-like domain-containing protein</fullName>
    </recommendedName>
</protein>
<sequence>MVWVVAMVTSVQALTSSSSSASHGRVVMSAGGIEVERRRLTEAGVAAIVVGVGKSKAAGALDIKSWEQVEVPASTTLFDIAFESPSHGYLVGSKGTFLETIDGGKSWKPRTFANLEEDEEVGYRFEKVSFKGDEGWVIGKPPILLHTTDKGKSWERIPLSPKLPGEPSGIAALGAGKAEMTTSTGAIYATGNAGRNWKALVKETIDATLNRVSSSGVSGASYFTGQVAAIDRDTTTGSYLAVSSRGNFYLTWQDGQDFWIPHNRNTAKRIQAMGFVRDDAAKGLWMTLNGGALTISDATQDLSAESPTFSTANLNSGGYGILDVAWRTDDEVWAVGGGGTMYVSRDGGKTFKFDDSADKIPGNLYTVRFFSPDMGFVLGSDGLLLKYAKGA</sequence>
<proteinExistence type="predicted"/>
<dbReference type="InterPro" id="IPR015943">
    <property type="entry name" value="WD40/YVTN_repeat-like_dom_sf"/>
</dbReference>
<comment type="caution">
    <text evidence="4">The sequence shown here is derived from an EMBL/GenBank/DDBJ whole genome shotgun (WGS) entry which is preliminary data.</text>
</comment>
<feature type="domain" description="Photosynthesis system II assembly factor Ycf48/Hcf136-like" evidence="3">
    <location>
        <begin position="62"/>
        <end position="387"/>
    </location>
</feature>
<reference evidence="4" key="1">
    <citation type="submission" date="2023-01" db="EMBL/GenBank/DDBJ databases">
        <title>Metagenome sequencing of chrysophaentin producing Chrysophaeum taylorii.</title>
        <authorList>
            <person name="Davison J."/>
            <person name="Bewley C."/>
        </authorList>
    </citation>
    <scope>NUCLEOTIDE SEQUENCE</scope>
    <source>
        <strain evidence="4">NIES-1699</strain>
    </source>
</reference>
<dbReference type="PANTHER" id="PTHR47199">
    <property type="entry name" value="PHOTOSYSTEM II STABILITY/ASSEMBLY FACTOR HCF136, CHLOROPLASTIC"/>
    <property type="match status" value="1"/>
</dbReference>
<dbReference type="GO" id="GO:0015979">
    <property type="term" value="P:photosynthesis"/>
    <property type="evidence" value="ECO:0007669"/>
    <property type="project" value="UniProtKB-KW"/>
</dbReference>
<dbReference type="AlphaFoldDB" id="A0AAD7UJY0"/>
<dbReference type="Gene3D" id="2.130.10.10">
    <property type="entry name" value="YVTN repeat-like/Quinoprotein amine dehydrogenase"/>
    <property type="match status" value="1"/>
</dbReference>
<dbReference type="InterPro" id="IPR028203">
    <property type="entry name" value="PSII_CF48-like_dom"/>
</dbReference>
<keyword evidence="2" id="KW-0604">Photosystem II</keyword>
<keyword evidence="1" id="KW-0602">Photosynthesis</keyword>
<gene>
    <name evidence="4" type="ORF">CTAYLR_010731</name>
</gene>
<evidence type="ECO:0000313" key="5">
    <source>
        <dbReference type="Proteomes" id="UP001230188"/>
    </source>
</evidence>
<keyword evidence="5" id="KW-1185">Reference proteome</keyword>